<evidence type="ECO:0000313" key="1">
    <source>
        <dbReference type="EMBL" id="KAJ8509872.1"/>
    </source>
</evidence>
<organism evidence="1 2">
    <name type="scientific">Ensete ventricosum</name>
    <name type="common">Abyssinian banana</name>
    <name type="synonym">Musa ensete</name>
    <dbReference type="NCBI Taxonomy" id="4639"/>
    <lineage>
        <taxon>Eukaryota</taxon>
        <taxon>Viridiplantae</taxon>
        <taxon>Streptophyta</taxon>
        <taxon>Embryophyta</taxon>
        <taxon>Tracheophyta</taxon>
        <taxon>Spermatophyta</taxon>
        <taxon>Magnoliopsida</taxon>
        <taxon>Liliopsida</taxon>
        <taxon>Zingiberales</taxon>
        <taxon>Musaceae</taxon>
        <taxon>Ensete</taxon>
    </lineage>
</organism>
<keyword evidence="2" id="KW-1185">Reference proteome</keyword>
<dbReference type="Proteomes" id="UP001222027">
    <property type="component" value="Unassembled WGS sequence"/>
</dbReference>
<dbReference type="EMBL" id="JAQQAF010000001">
    <property type="protein sequence ID" value="KAJ8509872.1"/>
    <property type="molecule type" value="Genomic_DNA"/>
</dbReference>
<sequence>MRRELHRDFCHAWLVGWQHRPAIQSQCIGLPPILDKQQHNFIWSNLFTLRRWRKARQTCNIYTDDDDDDDVLETTRQQIRKRFPRPANQSQCIGLPPIFDKQQHNFIWSNLFTLRRWRKATQTCNIYTDDDDVLETRDNK</sequence>
<protein>
    <submittedName>
        <fullName evidence="1">Uncharacterized protein</fullName>
    </submittedName>
</protein>
<reference evidence="1 2" key="1">
    <citation type="submission" date="2022-12" db="EMBL/GenBank/DDBJ databases">
        <title>Chromosome-scale assembly of the Ensete ventricosum genome.</title>
        <authorList>
            <person name="Dussert Y."/>
            <person name="Stocks J."/>
            <person name="Wendawek A."/>
            <person name="Woldeyes F."/>
            <person name="Nichols R.A."/>
            <person name="Borrell J.S."/>
        </authorList>
    </citation>
    <scope>NUCLEOTIDE SEQUENCE [LARGE SCALE GENOMIC DNA]</scope>
    <source>
        <strain evidence="2">cv. Maze</strain>
        <tissue evidence="1">Seeds</tissue>
    </source>
</reference>
<comment type="caution">
    <text evidence="1">The sequence shown here is derived from an EMBL/GenBank/DDBJ whole genome shotgun (WGS) entry which is preliminary data.</text>
</comment>
<accession>A0AAV8RV87</accession>
<gene>
    <name evidence="1" type="ORF">OPV22_000306</name>
</gene>
<name>A0AAV8RV87_ENSVE</name>
<evidence type="ECO:0000313" key="2">
    <source>
        <dbReference type="Proteomes" id="UP001222027"/>
    </source>
</evidence>
<dbReference type="AlphaFoldDB" id="A0AAV8RV87"/>
<proteinExistence type="predicted"/>